<evidence type="ECO:0000313" key="11">
    <source>
        <dbReference type="Proteomes" id="UP000239936"/>
    </source>
</evidence>
<dbReference type="GO" id="GO:0000287">
    <property type="term" value="F:magnesium ion binding"/>
    <property type="evidence" value="ECO:0007669"/>
    <property type="project" value="UniProtKB-UniRule"/>
</dbReference>
<dbReference type="RefSeq" id="WP_105073108.1">
    <property type="nucleotide sequence ID" value="NZ_PPGH01000027.1"/>
</dbReference>
<dbReference type="EC" id="3.1.-.-" evidence="8"/>
<feature type="domain" description="PIN" evidence="9">
    <location>
        <begin position="1"/>
        <end position="124"/>
    </location>
</feature>
<evidence type="ECO:0000259" key="9">
    <source>
        <dbReference type="Pfam" id="PF01850"/>
    </source>
</evidence>
<keyword evidence="6 8" id="KW-0460">Magnesium</keyword>
<dbReference type="InterPro" id="IPR002716">
    <property type="entry name" value="PIN_dom"/>
</dbReference>
<dbReference type="SUPFAM" id="SSF88723">
    <property type="entry name" value="PIN domain-like"/>
    <property type="match status" value="1"/>
</dbReference>
<comment type="cofactor">
    <cofactor evidence="1 8">
        <name>Mg(2+)</name>
        <dbReference type="ChEBI" id="CHEBI:18420"/>
    </cofactor>
</comment>
<feature type="binding site" evidence="8">
    <location>
        <position position="4"/>
    </location>
    <ligand>
        <name>Mg(2+)</name>
        <dbReference type="ChEBI" id="CHEBI:18420"/>
    </ligand>
</feature>
<comment type="caution">
    <text evidence="10">The sequence shown here is derived from an EMBL/GenBank/DDBJ whole genome shotgun (WGS) entry which is preliminary data.</text>
</comment>
<comment type="similarity">
    <text evidence="7 8">Belongs to the PINc/VapC protein family.</text>
</comment>
<dbReference type="CDD" id="cd09871">
    <property type="entry name" value="PIN_MtVapC28-VapC30-like"/>
    <property type="match status" value="1"/>
</dbReference>
<dbReference type="InterPro" id="IPR050556">
    <property type="entry name" value="Type_II_TA_system_RNase"/>
</dbReference>
<dbReference type="HAMAP" id="MF_00265">
    <property type="entry name" value="VapC_Nob1"/>
    <property type="match status" value="1"/>
</dbReference>
<dbReference type="Proteomes" id="UP000239936">
    <property type="component" value="Unassembled WGS sequence"/>
</dbReference>
<keyword evidence="4 8" id="KW-0479">Metal-binding</keyword>
<evidence type="ECO:0000313" key="10">
    <source>
        <dbReference type="EMBL" id="PQJ96857.1"/>
    </source>
</evidence>
<dbReference type="GO" id="GO:0004540">
    <property type="term" value="F:RNA nuclease activity"/>
    <property type="evidence" value="ECO:0007669"/>
    <property type="project" value="InterPro"/>
</dbReference>
<geneLocation type="plasmid" evidence="10">
    <name>pCok386</name>
</geneLocation>
<evidence type="ECO:0000256" key="5">
    <source>
        <dbReference type="ARBA" id="ARBA00022801"/>
    </source>
</evidence>
<dbReference type="PANTHER" id="PTHR33653">
    <property type="entry name" value="RIBONUCLEASE VAPC2"/>
    <property type="match status" value="1"/>
</dbReference>
<accession>A0A2S7XSZ4</accession>
<evidence type="ECO:0000256" key="8">
    <source>
        <dbReference type="HAMAP-Rule" id="MF_00265"/>
    </source>
</evidence>
<dbReference type="InterPro" id="IPR029060">
    <property type="entry name" value="PIN-like_dom_sf"/>
</dbReference>
<keyword evidence="11" id="KW-1185">Reference proteome</keyword>
<evidence type="ECO:0000256" key="2">
    <source>
        <dbReference type="ARBA" id="ARBA00022649"/>
    </source>
</evidence>
<protein>
    <recommendedName>
        <fullName evidence="8">Ribonuclease VapC</fullName>
        <shortName evidence="8">RNase VapC</shortName>
        <ecNumber evidence="8">3.1.-.-</ecNumber>
    </recommendedName>
    <alternativeName>
        <fullName evidence="8">Toxin VapC</fullName>
    </alternativeName>
</protein>
<evidence type="ECO:0000256" key="3">
    <source>
        <dbReference type="ARBA" id="ARBA00022722"/>
    </source>
</evidence>
<keyword evidence="8" id="KW-0800">Toxin</keyword>
<feature type="binding site" evidence="8">
    <location>
        <position position="99"/>
    </location>
    <ligand>
        <name>Mg(2+)</name>
        <dbReference type="ChEBI" id="CHEBI:18420"/>
    </ligand>
</feature>
<keyword evidence="5 8" id="KW-0378">Hydrolase</keyword>
<dbReference type="GO" id="GO:0016787">
    <property type="term" value="F:hydrolase activity"/>
    <property type="evidence" value="ECO:0007669"/>
    <property type="project" value="UniProtKB-KW"/>
</dbReference>
<name>A0A2S7XSZ4_9GAMM</name>
<dbReference type="Pfam" id="PF01850">
    <property type="entry name" value="PIN"/>
    <property type="match status" value="1"/>
</dbReference>
<evidence type="ECO:0000256" key="7">
    <source>
        <dbReference type="ARBA" id="ARBA00038093"/>
    </source>
</evidence>
<evidence type="ECO:0000256" key="6">
    <source>
        <dbReference type="ARBA" id="ARBA00022842"/>
    </source>
</evidence>
<organism evidence="10 11">
    <name type="scientific">Chromatium okenii</name>
    <dbReference type="NCBI Taxonomy" id="61644"/>
    <lineage>
        <taxon>Bacteria</taxon>
        <taxon>Pseudomonadati</taxon>
        <taxon>Pseudomonadota</taxon>
        <taxon>Gammaproteobacteria</taxon>
        <taxon>Chromatiales</taxon>
        <taxon>Chromatiaceae</taxon>
        <taxon>Chromatium</taxon>
    </lineage>
</organism>
<comment type="function">
    <text evidence="8">Toxic component of a toxin-antitoxin (TA) system. An RNase.</text>
</comment>
<dbReference type="PANTHER" id="PTHR33653:SF1">
    <property type="entry name" value="RIBONUCLEASE VAPC2"/>
    <property type="match status" value="1"/>
</dbReference>
<dbReference type="EMBL" id="PPGH01000027">
    <property type="protein sequence ID" value="PQJ96857.1"/>
    <property type="molecule type" value="Genomic_DNA"/>
</dbReference>
<dbReference type="AlphaFoldDB" id="A0A2S7XSZ4"/>
<proteinExistence type="inferred from homology"/>
<sequence length="129" mass="14220">MVIDTSSLICILLGEPEAEQYAQRLAVTEINVMSAVTWLETLLVITARRGDVGRESLAELLDLVGVVIVPVDAELAQIAYRAWLTYGKGRHPAGLNFGDCFSYALAKHRHEPLLFKGNDFSQTDILMTS</sequence>
<keyword evidence="3 8" id="KW-0540">Nuclease</keyword>
<evidence type="ECO:0000256" key="4">
    <source>
        <dbReference type="ARBA" id="ARBA00022723"/>
    </source>
</evidence>
<dbReference type="InterPro" id="IPR022907">
    <property type="entry name" value="VapC_family"/>
</dbReference>
<keyword evidence="10" id="KW-0614">Plasmid</keyword>
<gene>
    <name evidence="8" type="primary">vapC</name>
    <name evidence="10" type="ORF">CXB77_05435</name>
</gene>
<evidence type="ECO:0000256" key="1">
    <source>
        <dbReference type="ARBA" id="ARBA00001946"/>
    </source>
</evidence>
<dbReference type="GO" id="GO:0090729">
    <property type="term" value="F:toxin activity"/>
    <property type="evidence" value="ECO:0007669"/>
    <property type="project" value="UniProtKB-KW"/>
</dbReference>
<reference evidence="10 11" key="1">
    <citation type="submission" date="2018-01" db="EMBL/GenBank/DDBJ databases">
        <title>The complete genome sequence of Chromatium okenii LaCa, a purple sulfur bacterium with a turbulent life.</title>
        <authorList>
            <person name="Luedin S.M."/>
            <person name="Liechti N."/>
            <person name="Storelli N."/>
            <person name="Danza F."/>
            <person name="Wittwer M."/>
            <person name="Pothier J.F."/>
            <person name="Tonolla M.A."/>
        </authorList>
    </citation>
    <scope>NUCLEOTIDE SEQUENCE [LARGE SCALE GENOMIC DNA]</scope>
    <source>
        <strain evidence="10 11">LaCa</strain>
        <plasmid evidence="10">pCok386</plasmid>
    </source>
</reference>
<dbReference type="OrthoDB" id="32625at2"/>
<dbReference type="Gene3D" id="3.40.50.1010">
    <property type="entry name" value="5'-nuclease"/>
    <property type="match status" value="1"/>
</dbReference>
<keyword evidence="2 8" id="KW-1277">Toxin-antitoxin system</keyword>